<proteinExistence type="predicted"/>
<dbReference type="EMBL" id="BJZU01000082">
    <property type="protein sequence ID" value="GEP05917.1"/>
    <property type="molecule type" value="Genomic_DNA"/>
</dbReference>
<reference evidence="3" key="1">
    <citation type="journal article" date="2014" name="Int. J. Syst. Evol. Microbiol.">
        <title>Complete genome of a new Firmicutes species belonging to the dominant human colonic microbiota ('Ruminococcus bicirculans') reveals two chromosomes and a selective capacity to utilize plant glucans.</title>
        <authorList>
            <consortium name="NISC Comparative Sequencing Program"/>
            <person name="Wegmann U."/>
            <person name="Louis P."/>
            <person name="Goesmann A."/>
            <person name="Henrissat B."/>
            <person name="Duncan S.H."/>
            <person name="Flint H.J."/>
        </authorList>
    </citation>
    <scope>NUCLEOTIDE SEQUENCE</scope>
    <source>
        <strain evidence="3">NBRC 107715</strain>
    </source>
</reference>
<organism evidence="2 4">
    <name type="scientific">Methylobacterium oxalidis</name>
    <dbReference type="NCBI Taxonomy" id="944322"/>
    <lineage>
        <taxon>Bacteria</taxon>
        <taxon>Pseudomonadati</taxon>
        <taxon>Pseudomonadota</taxon>
        <taxon>Alphaproteobacteria</taxon>
        <taxon>Hyphomicrobiales</taxon>
        <taxon>Methylobacteriaceae</taxon>
        <taxon>Methylobacterium</taxon>
    </lineage>
</organism>
<reference evidence="5" key="2">
    <citation type="journal article" date="2019" name="Int. J. Syst. Evol. Microbiol.">
        <title>The Global Catalogue of Microorganisms (GCM) 10K type strain sequencing project: providing services to taxonomists for standard genome sequencing and annotation.</title>
        <authorList>
            <consortium name="The Broad Institute Genomics Platform"/>
            <consortium name="The Broad Institute Genome Sequencing Center for Infectious Disease"/>
            <person name="Wu L."/>
            <person name="Ma J."/>
        </authorList>
    </citation>
    <scope>NUCLEOTIDE SEQUENCE [LARGE SCALE GENOMIC DNA]</scope>
    <source>
        <strain evidence="5">NBRC 107715</strain>
    </source>
</reference>
<evidence type="ECO:0000313" key="5">
    <source>
        <dbReference type="Proteomes" id="UP001156856"/>
    </source>
</evidence>
<reference evidence="3" key="4">
    <citation type="submission" date="2023-01" db="EMBL/GenBank/DDBJ databases">
        <title>Draft genome sequence of Methylobacterium oxalidis strain NBRC 107715.</title>
        <authorList>
            <person name="Sun Q."/>
            <person name="Mori K."/>
        </authorList>
    </citation>
    <scope>NUCLEOTIDE SEQUENCE</scope>
    <source>
        <strain evidence="3">NBRC 107715</strain>
    </source>
</reference>
<dbReference type="EMBL" id="BSPK01000001">
    <property type="protein sequence ID" value="GLS61684.1"/>
    <property type="molecule type" value="Genomic_DNA"/>
</dbReference>
<accession>A0A512J7H7</accession>
<protein>
    <submittedName>
        <fullName evidence="2">VOC family protein</fullName>
    </submittedName>
</protein>
<dbReference type="Pfam" id="PF06983">
    <property type="entry name" value="3-dmu-9_3-mt"/>
    <property type="match status" value="1"/>
</dbReference>
<evidence type="ECO:0000313" key="3">
    <source>
        <dbReference type="EMBL" id="GLS61684.1"/>
    </source>
</evidence>
<dbReference type="InterPro" id="IPR009725">
    <property type="entry name" value="3_dmu_93_MTrfase"/>
</dbReference>
<dbReference type="Proteomes" id="UP000321960">
    <property type="component" value="Unassembled WGS sequence"/>
</dbReference>
<dbReference type="CDD" id="cd06588">
    <property type="entry name" value="PhnB_like"/>
    <property type="match status" value="1"/>
</dbReference>
<dbReference type="PANTHER" id="PTHR33990">
    <property type="entry name" value="PROTEIN YJDN-RELATED"/>
    <property type="match status" value="1"/>
</dbReference>
<comment type="caution">
    <text evidence="2">The sequence shown here is derived from an EMBL/GenBank/DDBJ whole genome shotgun (WGS) entry which is preliminary data.</text>
</comment>
<dbReference type="RefSeq" id="WP_238179260.1">
    <property type="nucleotide sequence ID" value="NZ_BJZU01000082.1"/>
</dbReference>
<dbReference type="Proteomes" id="UP001156856">
    <property type="component" value="Unassembled WGS sequence"/>
</dbReference>
<keyword evidence="5" id="KW-1185">Reference proteome</keyword>
<dbReference type="Gene3D" id="3.10.180.10">
    <property type="entry name" value="2,3-Dihydroxybiphenyl 1,2-Dioxygenase, domain 1"/>
    <property type="match status" value="1"/>
</dbReference>
<dbReference type="PIRSF" id="PIRSF021700">
    <property type="entry name" value="3_dmu_93_MTrfase"/>
    <property type="match status" value="1"/>
</dbReference>
<name>A0A512J7H7_9HYPH</name>
<evidence type="ECO:0000313" key="2">
    <source>
        <dbReference type="EMBL" id="GEP05917.1"/>
    </source>
</evidence>
<dbReference type="AlphaFoldDB" id="A0A512J7H7"/>
<evidence type="ECO:0000313" key="4">
    <source>
        <dbReference type="Proteomes" id="UP000321960"/>
    </source>
</evidence>
<dbReference type="InterPro" id="IPR028973">
    <property type="entry name" value="PhnB-like"/>
</dbReference>
<gene>
    <name evidence="3" type="ORF">GCM10007888_00650</name>
    <name evidence="2" type="ORF">MOX02_39550</name>
</gene>
<dbReference type="SUPFAM" id="SSF54593">
    <property type="entry name" value="Glyoxalase/Bleomycin resistance protein/Dihydroxybiphenyl dioxygenase"/>
    <property type="match status" value="1"/>
</dbReference>
<dbReference type="PANTHER" id="PTHR33990:SF2">
    <property type="entry name" value="PHNB-LIKE DOMAIN-CONTAINING PROTEIN"/>
    <property type="match status" value="1"/>
</dbReference>
<feature type="domain" description="PhnB-like" evidence="1">
    <location>
        <begin position="15"/>
        <end position="129"/>
    </location>
</feature>
<sequence length="169" mass="18197">MSTASTIPTATMPSTISTCLWFDGEAEEAARFYVSLLPDSAIESVVRASVETPGGGPGSVMVVAFRLAGRRHIALNGGPAFSFTPAISLSVECADQTEIDRLWEALCAEGAPSRCGWLTDRYGLSWQIVPRRLGEMMQDPDAARTRRVTEALLGMTKLDLPALEQAYAD</sequence>
<evidence type="ECO:0000259" key="1">
    <source>
        <dbReference type="Pfam" id="PF06983"/>
    </source>
</evidence>
<reference evidence="2 4" key="3">
    <citation type="submission" date="2019-07" db="EMBL/GenBank/DDBJ databases">
        <title>Whole genome shotgun sequence of Methylobacterium oxalidis NBRC 107715.</title>
        <authorList>
            <person name="Hosoyama A."/>
            <person name="Uohara A."/>
            <person name="Ohji S."/>
            <person name="Ichikawa N."/>
        </authorList>
    </citation>
    <scope>NUCLEOTIDE SEQUENCE [LARGE SCALE GENOMIC DNA]</scope>
    <source>
        <strain evidence="2 4">NBRC 107715</strain>
    </source>
</reference>
<dbReference type="InterPro" id="IPR029068">
    <property type="entry name" value="Glyas_Bleomycin-R_OHBP_Dase"/>
</dbReference>